<protein>
    <submittedName>
        <fullName evidence="1">Uncharacterized protein</fullName>
    </submittedName>
</protein>
<comment type="caution">
    <text evidence="1">The sequence shown here is derived from an EMBL/GenBank/DDBJ whole genome shotgun (WGS) entry which is preliminary data.</text>
</comment>
<keyword evidence="2" id="KW-1185">Reference proteome</keyword>
<dbReference type="AlphaFoldDB" id="A0A5N6JSG6"/>
<reference evidence="1 2" key="1">
    <citation type="submission" date="2019-06" db="EMBL/GenBank/DDBJ databases">
        <title>Genome Sequence of the Brown Rot Fungal Pathogen Monilinia laxa.</title>
        <authorList>
            <person name="De Miccolis Angelini R.M."/>
            <person name="Landi L."/>
            <person name="Abate D."/>
            <person name="Pollastro S."/>
            <person name="Romanazzi G."/>
            <person name="Faretra F."/>
        </authorList>
    </citation>
    <scope>NUCLEOTIDE SEQUENCE [LARGE SCALE GENOMIC DNA]</scope>
    <source>
        <strain evidence="1 2">Mlax316</strain>
    </source>
</reference>
<accession>A0A5N6JSG6</accession>
<evidence type="ECO:0000313" key="1">
    <source>
        <dbReference type="EMBL" id="KAB8291100.1"/>
    </source>
</evidence>
<name>A0A5N6JSG6_MONLA</name>
<sequence>MASLEPESLQRTRSEDELLERLSHVVEISEDDRIFPPENHFLPLTGVDFKPSPHYHEEVKPSLPPELLIPPTDFPSGSSIDSVKLFAPSTQPLSARISRCLSPKELDSSQERVTEFPEELYGNTSHDVFTDPRPATPLGVLNTPFAYHSEDHGLSDPLFKPGVYLGTLKQPNRKLDDRNVVYATINEKEIPSPIWKSAVVLTAHKTNKYGGHCKLNRQSKVDFEEIEFRDDLKDKCQTDEAMRELVERRIHGWHETYEVRYARTS</sequence>
<dbReference type="EMBL" id="VIGI01000015">
    <property type="protein sequence ID" value="KAB8291100.1"/>
    <property type="molecule type" value="Genomic_DNA"/>
</dbReference>
<dbReference type="OrthoDB" id="3461890at2759"/>
<dbReference type="Proteomes" id="UP000326757">
    <property type="component" value="Unassembled WGS sequence"/>
</dbReference>
<evidence type="ECO:0000313" key="2">
    <source>
        <dbReference type="Proteomes" id="UP000326757"/>
    </source>
</evidence>
<organism evidence="1 2">
    <name type="scientific">Monilinia laxa</name>
    <name type="common">Brown rot fungus</name>
    <name type="synonym">Sclerotinia laxa</name>
    <dbReference type="NCBI Taxonomy" id="61186"/>
    <lineage>
        <taxon>Eukaryota</taxon>
        <taxon>Fungi</taxon>
        <taxon>Dikarya</taxon>
        <taxon>Ascomycota</taxon>
        <taxon>Pezizomycotina</taxon>
        <taxon>Leotiomycetes</taxon>
        <taxon>Helotiales</taxon>
        <taxon>Sclerotiniaceae</taxon>
        <taxon>Monilinia</taxon>
    </lineage>
</organism>
<gene>
    <name evidence="1" type="ORF">EYC80_009788</name>
</gene>
<proteinExistence type="predicted"/>